<keyword evidence="1" id="KW-0812">Transmembrane</keyword>
<evidence type="ECO:0000256" key="1">
    <source>
        <dbReference type="SAM" id="Phobius"/>
    </source>
</evidence>
<protein>
    <submittedName>
        <fullName evidence="2">Uncharacterized protein</fullName>
    </submittedName>
</protein>
<reference evidence="2" key="1">
    <citation type="journal article" date="2015" name="Nature">
        <title>Complex archaea that bridge the gap between prokaryotes and eukaryotes.</title>
        <authorList>
            <person name="Spang A."/>
            <person name="Saw J.H."/>
            <person name="Jorgensen S.L."/>
            <person name="Zaremba-Niedzwiedzka K."/>
            <person name="Martijn J."/>
            <person name="Lind A.E."/>
            <person name="van Eijk R."/>
            <person name="Schleper C."/>
            <person name="Guy L."/>
            <person name="Ettema T.J."/>
        </authorList>
    </citation>
    <scope>NUCLEOTIDE SEQUENCE</scope>
</reference>
<feature type="transmembrane region" description="Helical" evidence="1">
    <location>
        <begin position="52"/>
        <end position="69"/>
    </location>
</feature>
<keyword evidence="1" id="KW-1133">Transmembrane helix</keyword>
<accession>A0A0F8WCV0</accession>
<proteinExistence type="predicted"/>
<dbReference type="EMBL" id="LAZR01066030">
    <property type="protein sequence ID" value="KKK54368.1"/>
    <property type="molecule type" value="Genomic_DNA"/>
</dbReference>
<feature type="transmembrane region" description="Helical" evidence="1">
    <location>
        <begin position="12"/>
        <end position="32"/>
    </location>
</feature>
<name>A0A0F8WCV0_9ZZZZ</name>
<sequence length="90" mass="10222">MAQMIKIVFADYRYIILASVIFVGMLIPLSIVSEFIFLEPYIISHIPSGSELSFFLIVTVSALSGLVLSQMRRLFCQEPQSCRDGRMLLF</sequence>
<evidence type="ECO:0000313" key="2">
    <source>
        <dbReference type="EMBL" id="KKK54368.1"/>
    </source>
</evidence>
<keyword evidence="1" id="KW-0472">Membrane</keyword>
<comment type="caution">
    <text evidence="2">The sequence shown here is derived from an EMBL/GenBank/DDBJ whole genome shotgun (WGS) entry which is preliminary data.</text>
</comment>
<gene>
    <name evidence="2" type="ORF">LCGC14_3085450</name>
</gene>
<dbReference type="AlphaFoldDB" id="A0A0F8WCV0"/>
<organism evidence="2">
    <name type="scientific">marine sediment metagenome</name>
    <dbReference type="NCBI Taxonomy" id="412755"/>
    <lineage>
        <taxon>unclassified sequences</taxon>
        <taxon>metagenomes</taxon>
        <taxon>ecological metagenomes</taxon>
    </lineage>
</organism>